<sequence>MATQILHFDLAQGHLRTNAATLNVTVGEHSFPLKLHDEHSLARAAAGNPALGMAVRHGQHCISHYAEIPKECFLPHHVTLIKVVGEKNGPFHSSLPDLYHLSYHIPDAHLRRHARRHVARLAVRNAGAALPGKLSAMGVNALHLTRELIDTGDLLVAANAMKSPWDTACSILFSHPELSNSQAYAATIVMNDHIAPPADMDAAQYNRVYELALALSRQGPATPDSGFATYSQVVAPDGTKMIYEFDWLGKDGKVIFPAGDPVMQYNLSGETENGCAAPVANALSSSRNDSRLQNQNWSVSQSSSLDVREVTEASLRSQQTPELLKAGSRLWTATNATPNHGLSVNADSINYSPDKQDFSIDFKNTYLRQLGVFIEFFKDSAMQQPIDNPKVNGSWPFYFPQDLASLFETPSQKAIGVLSNVNTIMGIPMPTDPTKFTLPWPDEAQAARFQFGGLGTSRWENPIVWPGVILTGMFQYGIPALCMLAGAAVTNSQWYKDFISDRDNVAALAAIAFPLIGGGGATAAALFNTKKVLFSLASVAIGILAKKGMETLATYVSLKLTEAAAVQAVPVVGWAFRLAAIALDVAQIAVTTGELLSTPATLEVDIKRQMTLAFTLRPDPKHGEVGNPSTAIWPPVGATCQVTVEYTNGTYFTQTQPLPATNSDTPLLFTFDNIGWGGTLKIKANVYSANGWLAGVYTSSLLDAQPDSASEGIMRVEGSIEEMLVPLTQVTQYDYTQQLSFNSKDQCHEWIVGTVPTVTLSGANCSNVGNNVCKLVNMTLLDSDYQVGYCYQASGQNIPLENPDGPPDSGQMYVLQNISTLSNTSLNKRLKLSETGFKVQPLIAYNTFGAGPDDKTITPLNFIIDSRFGTYHLRQVDLRDESHTFGLINTNESWGTFTIPHLDAMVVHPSGCVIAVSWKYSKMQILSLGSGPVPDDQAPAAQIVSGQGVLQGLTQGPIALTVTPDGRILLLETGNTRVQAFDTKGNPVPSFTGPTLFTLNTADYQPSLDEQRFSTALQTVFRDNGLTFLFTNNNPAFLRDLDAGVLNERIIAAFAEEGIYLCYNQTPDGAIDPVGSTQIKVIEKGQRWEVTDPQKPATYTLTYAKQGISVYDDLSNVVVKVIGEGVKWVINDRAGAKSYLLTVDKDRPSKIIVADYLSYMPLHQSAGITYLDLAVESKGYIYVLSHRNDGMSPSDFILDIYEPDGHYLVSSPDPTLVQDPTKRQYLAAARLVVDQFRTLTALNYGHFQGTEGRTEPVVSQWNPTTPLFDLPISSLPCFQSHNMAQIGQLFASNKHPLTSKARIETLNESGYFIVTDTAMRYPVIATIDKNNQQVISTYGFPI</sequence>
<keyword evidence="1" id="KW-1133">Transmembrane helix</keyword>
<proteinExistence type="predicted"/>
<protein>
    <recommendedName>
        <fullName evidence="4">NHL repeat containing protein</fullName>
    </recommendedName>
</protein>
<organism evidence="2 3">
    <name type="scientific">Pectobacterium polaris</name>
    <dbReference type="NCBI Taxonomy" id="2042057"/>
    <lineage>
        <taxon>Bacteria</taxon>
        <taxon>Pseudomonadati</taxon>
        <taxon>Pseudomonadota</taxon>
        <taxon>Gammaproteobacteria</taxon>
        <taxon>Enterobacterales</taxon>
        <taxon>Pectobacteriaceae</taxon>
        <taxon>Pectobacterium</taxon>
    </lineage>
</organism>
<evidence type="ECO:0000313" key="2">
    <source>
        <dbReference type="EMBL" id="MBW5892577.1"/>
    </source>
</evidence>
<evidence type="ECO:0008006" key="4">
    <source>
        <dbReference type="Google" id="ProtNLM"/>
    </source>
</evidence>
<reference evidence="2" key="2">
    <citation type="submission" date="2021-01" db="EMBL/GenBank/DDBJ databases">
        <authorList>
            <person name="Vargas Peralta D."/>
        </authorList>
    </citation>
    <scope>NUCLEOTIDE SEQUENCE</scope>
    <source>
        <strain evidence="2">A3</strain>
    </source>
</reference>
<evidence type="ECO:0000313" key="3">
    <source>
        <dbReference type="Proteomes" id="UP000696310"/>
    </source>
</evidence>
<dbReference type="EMBL" id="JAESHX010000050">
    <property type="protein sequence ID" value="MBW5892577.1"/>
    <property type="molecule type" value="Genomic_DNA"/>
</dbReference>
<comment type="caution">
    <text evidence="2">The sequence shown here is derived from an EMBL/GenBank/DDBJ whole genome shotgun (WGS) entry which is preliminary data.</text>
</comment>
<reference evidence="2" key="1">
    <citation type="journal article" date="2021" name="bioRxiv">
        <title>Identification of Pectobacterium species isolated from the soft rot of tetecho (Neobuxbaumia tetetzo), a columnar cactus, and associated metagenomics.</title>
        <authorList>
            <person name="Vargas-Peralta D."/>
            <person name="Narvaez-Barragan D.A."/>
            <person name="de Sandozequi A."/>
            <person name="Romero-Gutierrez M.F."/>
            <person name="Segovia L."/>
            <person name="Martinez-Anaya C."/>
            <person name="Alcaraz L.D."/>
            <person name="de la Torre Almaraz R."/>
        </authorList>
    </citation>
    <scope>NUCLEOTIDE SEQUENCE</scope>
    <source>
        <strain evidence="2">A3</strain>
    </source>
</reference>
<name>A0AAW4NZS2_9GAMM</name>
<dbReference type="RefSeq" id="WP_219679369.1">
    <property type="nucleotide sequence ID" value="NZ_JAESHX010000050.1"/>
</dbReference>
<gene>
    <name evidence="2" type="ORF">IM880_10180</name>
</gene>
<dbReference type="Proteomes" id="UP000696310">
    <property type="component" value="Unassembled WGS sequence"/>
</dbReference>
<accession>A0AAW4NZS2</accession>
<evidence type="ECO:0000256" key="1">
    <source>
        <dbReference type="SAM" id="Phobius"/>
    </source>
</evidence>
<feature type="transmembrane region" description="Helical" evidence="1">
    <location>
        <begin position="505"/>
        <end position="527"/>
    </location>
</feature>
<dbReference type="SUPFAM" id="SSF101898">
    <property type="entry name" value="NHL repeat"/>
    <property type="match status" value="1"/>
</dbReference>
<feature type="transmembrane region" description="Helical" evidence="1">
    <location>
        <begin position="463"/>
        <end position="484"/>
    </location>
</feature>
<keyword evidence="1" id="KW-0472">Membrane</keyword>
<keyword evidence="1" id="KW-0812">Transmembrane</keyword>